<name>A0A1H6VAB8_9FIRM</name>
<dbReference type="EMBL" id="FNYK01000044">
    <property type="protein sequence ID" value="SEJ00756.1"/>
    <property type="molecule type" value="Genomic_DNA"/>
</dbReference>
<evidence type="ECO:0008006" key="3">
    <source>
        <dbReference type="Google" id="ProtNLM"/>
    </source>
</evidence>
<dbReference type="OrthoDB" id="568465at2"/>
<evidence type="ECO:0000313" key="2">
    <source>
        <dbReference type="Proteomes" id="UP000183028"/>
    </source>
</evidence>
<reference evidence="2" key="1">
    <citation type="submission" date="2016-10" db="EMBL/GenBank/DDBJ databases">
        <authorList>
            <person name="Varghese N."/>
        </authorList>
    </citation>
    <scope>NUCLEOTIDE SEQUENCE [LARGE SCALE GENOMIC DNA]</scope>
    <source>
        <strain evidence="2">DSM 20406</strain>
    </source>
</reference>
<dbReference type="Proteomes" id="UP000183028">
    <property type="component" value="Unassembled WGS sequence"/>
</dbReference>
<organism evidence="1 2">
    <name type="scientific">Sharpea azabuensis</name>
    <dbReference type="NCBI Taxonomy" id="322505"/>
    <lineage>
        <taxon>Bacteria</taxon>
        <taxon>Bacillati</taxon>
        <taxon>Bacillota</taxon>
        <taxon>Erysipelotrichia</taxon>
        <taxon>Erysipelotrichales</taxon>
        <taxon>Coprobacillaceae</taxon>
        <taxon>Sharpea</taxon>
    </lineage>
</organism>
<evidence type="ECO:0000313" key="1">
    <source>
        <dbReference type="EMBL" id="SEJ00756.1"/>
    </source>
</evidence>
<sequence>MSFTKEEKKKALQLYDETGSIAKVIHNLGYPSRQNMYTWIKNRNIEKKHKEYSFTNSP</sequence>
<keyword evidence="2" id="KW-1185">Reference proteome</keyword>
<proteinExistence type="predicted"/>
<feature type="non-terminal residue" evidence="1">
    <location>
        <position position="58"/>
    </location>
</feature>
<dbReference type="AlphaFoldDB" id="A0A1H6VAB8"/>
<protein>
    <recommendedName>
        <fullName evidence="3">Helix-turn-helix domain-containing protein</fullName>
    </recommendedName>
</protein>
<accession>A0A1H6VAB8</accession>
<gene>
    <name evidence="1" type="ORF">SAMN04487834_10441</name>
</gene>